<evidence type="ECO:0000256" key="1">
    <source>
        <dbReference type="ARBA" id="ARBA00002486"/>
    </source>
</evidence>
<comment type="similarity">
    <text evidence="2">Belongs to the ROK (NagC/XylR) family.</text>
</comment>
<keyword evidence="3" id="KW-0859">Xylose metabolism</keyword>
<accession>A0AB36JPV4</accession>
<dbReference type="PANTHER" id="PTHR18964">
    <property type="entry name" value="ROK (REPRESSOR, ORF, KINASE) FAMILY"/>
    <property type="match status" value="1"/>
</dbReference>
<evidence type="ECO:0000313" key="5">
    <source>
        <dbReference type="EMBL" id="ONK29949.1"/>
    </source>
</evidence>
<dbReference type="EMBL" id="MSPT01000007">
    <property type="protein sequence ID" value="ONK27873.1"/>
    <property type="molecule type" value="Genomic_DNA"/>
</dbReference>
<dbReference type="InterPro" id="IPR036388">
    <property type="entry name" value="WH-like_DNA-bd_sf"/>
</dbReference>
<reference evidence="6 7" key="1">
    <citation type="submission" date="2016-12" db="EMBL/GenBank/DDBJ databases">
        <authorList>
            <person name="Gulvik C.A."/>
        </authorList>
    </citation>
    <scope>NUCLEOTIDE SEQUENCE [LARGE SCALE GENOMIC DNA]</scope>
    <source>
        <strain evidence="5 7">12-5202</strain>
        <strain evidence="4 6">12-5291</strain>
    </source>
</reference>
<dbReference type="SUPFAM" id="SSF46785">
    <property type="entry name" value="Winged helix' DNA-binding domain"/>
    <property type="match status" value="1"/>
</dbReference>
<protein>
    <recommendedName>
        <fullName evidence="8">MarR family transcriptional regulator</fullName>
    </recommendedName>
</protein>
<evidence type="ECO:0000256" key="3">
    <source>
        <dbReference type="ARBA" id="ARBA00022629"/>
    </source>
</evidence>
<dbReference type="PANTHER" id="PTHR18964:SF149">
    <property type="entry name" value="BIFUNCTIONAL UDP-N-ACETYLGLUCOSAMINE 2-EPIMERASE_N-ACETYLMANNOSAMINE KINASE"/>
    <property type="match status" value="1"/>
</dbReference>
<dbReference type="InterPro" id="IPR000600">
    <property type="entry name" value="ROK"/>
</dbReference>
<comment type="caution">
    <text evidence="4">The sequence shown here is derived from an EMBL/GenBank/DDBJ whole genome shotgun (WGS) entry which is preliminary data.</text>
</comment>
<gene>
    <name evidence="5" type="ORF">BVE84_04545</name>
    <name evidence="4" type="ORF">BVE86_04225</name>
</gene>
<dbReference type="AlphaFoldDB" id="A0AB36JPV4"/>
<dbReference type="InterPro" id="IPR036390">
    <property type="entry name" value="WH_DNA-bd_sf"/>
</dbReference>
<dbReference type="InterPro" id="IPR043129">
    <property type="entry name" value="ATPase_NBD"/>
</dbReference>
<dbReference type="Proteomes" id="UP000188600">
    <property type="component" value="Unassembled WGS sequence"/>
</dbReference>
<dbReference type="SUPFAM" id="SSF53067">
    <property type="entry name" value="Actin-like ATPase domain"/>
    <property type="match status" value="1"/>
</dbReference>
<organism evidence="4 6">
    <name type="scientific">Streptococcus azizii</name>
    <dbReference type="NCBI Taxonomy" id="1579424"/>
    <lineage>
        <taxon>Bacteria</taxon>
        <taxon>Bacillati</taxon>
        <taxon>Bacillota</taxon>
        <taxon>Bacilli</taxon>
        <taxon>Lactobacillales</taxon>
        <taxon>Streptococcaceae</taxon>
        <taxon>Streptococcus</taxon>
    </lineage>
</organism>
<dbReference type="Gene3D" id="3.30.420.40">
    <property type="match status" value="2"/>
</dbReference>
<name>A0AB36JPV4_9STRE</name>
<proteinExistence type="inferred from homology"/>
<evidence type="ECO:0008006" key="8">
    <source>
        <dbReference type="Google" id="ProtNLM"/>
    </source>
</evidence>
<evidence type="ECO:0000313" key="6">
    <source>
        <dbReference type="Proteomes" id="UP000188600"/>
    </source>
</evidence>
<dbReference type="Proteomes" id="UP000188946">
    <property type="component" value="Unassembled WGS sequence"/>
</dbReference>
<dbReference type="Gene3D" id="1.10.10.10">
    <property type="entry name" value="Winged helix-like DNA-binding domain superfamily/Winged helix DNA-binding domain"/>
    <property type="match status" value="1"/>
</dbReference>
<evidence type="ECO:0000313" key="4">
    <source>
        <dbReference type="EMBL" id="ONK27873.1"/>
    </source>
</evidence>
<sequence>MQVSTKNSENILQHIARVMEFIYRNRIVSRAKIATELKLAPATVTHIVTDLIRQQKIFETGHEIRERKGSGRSRKVLSINENRSYLIGIEFTVKGIAVVTTNTVGKILATNYIKMGDYSLENINHVIISLIEEMLLQYEELHCSGVGISIPGHFDTLQQSIVSNNQNWNHFNLNEIKKKIQLPIVIENNVECMALAEYLFDSEESPDQFLFLHIGPGIFASFFHHQRIAVKKNHYIGELGHTIVDIQGQPCECGKRGCLQTYISDTWLIENAKLLFTYSSNTVLKSLVNSPEEIDLSIVIHAYQLGDSFIMDKIEAGLQFLAMSISNTLILYDAHKIFINSELLNQLDLKDKLIERINRQLHFIPTKNNLDVEVLDFTPYRGARGACALAAYHTIVHTADER</sequence>
<dbReference type="EMBL" id="MSPR01000006">
    <property type="protein sequence ID" value="ONK29949.1"/>
    <property type="molecule type" value="Genomic_DNA"/>
</dbReference>
<dbReference type="GO" id="GO:0042732">
    <property type="term" value="P:D-xylose metabolic process"/>
    <property type="evidence" value="ECO:0007669"/>
    <property type="project" value="UniProtKB-KW"/>
</dbReference>
<keyword evidence="3" id="KW-0119">Carbohydrate metabolism</keyword>
<dbReference type="RefSeq" id="WP_076995878.1">
    <property type="nucleotide sequence ID" value="NZ_MSPR01000006.1"/>
</dbReference>
<evidence type="ECO:0000313" key="7">
    <source>
        <dbReference type="Proteomes" id="UP000188946"/>
    </source>
</evidence>
<keyword evidence="7" id="KW-1185">Reference proteome</keyword>
<evidence type="ECO:0000256" key="2">
    <source>
        <dbReference type="ARBA" id="ARBA00006479"/>
    </source>
</evidence>
<dbReference type="Pfam" id="PF00480">
    <property type="entry name" value="ROK"/>
    <property type="match status" value="1"/>
</dbReference>
<comment type="function">
    <text evidence="1">Transcriptional repressor of xylose-utilizing enzymes.</text>
</comment>